<name>A0AAG5DDA5_ANOAO</name>
<evidence type="ECO:0000256" key="1">
    <source>
        <dbReference type="SAM" id="MobiDB-lite"/>
    </source>
</evidence>
<evidence type="ECO:0000313" key="3">
    <source>
        <dbReference type="Proteomes" id="UP000075880"/>
    </source>
</evidence>
<reference evidence="2" key="1">
    <citation type="submission" date="2024-04" db="UniProtKB">
        <authorList>
            <consortium name="EnsemblMetazoa"/>
        </authorList>
    </citation>
    <scope>IDENTIFICATION</scope>
    <source>
        <strain evidence="2">EBRO</strain>
    </source>
</reference>
<feature type="compositionally biased region" description="Basic residues" evidence="1">
    <location>
        <begin position="1"/>
        <end position="12"/>
    </location>
</feature>
<evidence type="ECO:0000313" key="2">
    <source>
        <dbReference type="EnsemblMetazoa" id="ENSAATROPP008890"/>
    </source>
</evidence>
<dbReference type="AlphaFoldDB" id="A0AAG5DDA5"/>
<feature type="region of interest" description="Disordered" evidence="1">
    <location>
        <begin position="1"/>
        <end position="31"/>
    </location>
</feature>
<dbReference type="EnsemblMetazoa" id="ENSAATROPT009829">
    <property type="protein sequence ID" value="ENSAATROPP008890"/>
    <property type="gene ID" value="ENSAATROPG008010"/>
</dbReference>
<dbReference type="Proteomes" id="UP000075880">
    <property type="component" value="Unassembled WGS sequence"/>
</dbReference>
<organism evidence="2 3">
    <name type="scientific">Anopheles atroparvus</name>
    <name type="common">European mosquito</name>
    <dbReference type="NCBI Taxonomy" id="41427"/>
    <lineage>
        <taxon>Eukaryota</taxon>
        <taxon>Metazoa</taxon>
        <taxon>Ecdysozoa</taxon>
        <taxon>Arthropoda</taxon>
        <taxon>Hexapoda</taxon>
        <taxon>Insecta</taxon>
        <taxon>Pterygota</taxon>
        <taxon>Neoptera</taxon>
        <taxon>Endopterygota</taxon>
        <taxon>Diptera</taxon>
        <taxon>Nematocera</taxon>
        <taxon>Culicoidea</taxon>
        <taxon>Culicidae</taxon>
        <taxon>Anophelinae</taxon>
        <taxon>Anopheles</taxon>
    </lineage>
</organism>
<accession>A0AAG5DDA5</accession>
<proteinExistence type="predicted"/>
<keyword evidence="3" id="KW-1185">Reference proteome</keyword>
<protein>
    <submittedName>
        <fullName evidence="2">Uncharacterized protein</fullName>
    </submittedName>
</protein>
<sequence length="57" mass="6302">MGRIKHRGRIKRSSFPGGTERNRNCGAPGERETKIRSLLDLGEHFGVVAGRGNVNKK</sequence>